<sequence length="90" mass="9592">MAVDNTATAALVPARAPYALDEALAAGYAAVLVDILIRAGLRRGDTEGLDMAARESDCQERLGGVDGLREQVRAQREGAKVLKHGEFRVN</sequence>
<dbReference type="AlphaFoldDB" id="A0A423VRJ7"/>
<organism evidence="1 2">
    <name type="scientific">Cytospora leucostoma</name>
    <dbReference type="NCBI Taxonomy" id="1230097"/>
    <lineage>
        <taxon>Eukaryota</taxon>
        <taxon>Fungi</taxon>
        <taxon>Dikarya</taxon>
        <taxon>Ascomycota</taxon>
        <taxon>Pezizomycotina</taxon>
        <taxon>Sordariomycetes</taxon>
        <taxon>Sordariomycetidae</taxon>
        <taxon>Diaporthales</taxon>
        <taxon>Cytosporaceae</taxon>
        <taxon>Cytospora</taxon>
    </lineage>
</organism>
<dbReference type="EMBL" id="LKEB01000079">
    <property type="protein sequence ID" value="ROV93670.1"/>
    <property type="molecule type" value="Genomic_DNA"/>
</dbReference>
<reference evidence="1 2" key="1">
    <citation type="submission" date="2015-09" db="EMBL/GenBank/DDBJ databases">
        <title>Host preference determinants of Valsa canker pathogens revealed by comparative genomics.</title>
        <authorList>
            <person name="Yin Z."/>
            <person name="Huang L."/>
        </authorList>
    </citation>
    <scope>NUCLEOTIDE SEQUENCE [LARGE SCALE GENOMIC DNA]</scope>
    <source>
        <strain evidence="1 2">SXYLt</strain>
    </source>
</reference>
<proteinExistence type="predicted"/>
<comment type="caution">
    <text evidence="1">The sequence shown here is derived from an EMBL/GenBank/DDBJ whole genome shotgun (WGS) entry which is preliminary data.</text>
</comment>
<accession>A0A423VRJ7</accession>
<dbReference type="InParanoid" id="A0A423VRJ7"/>
<evidence type="ECO:0000313" key="2">
    <source>
        <dbReference type="Proteomes" id="UP000285146"/>
    </source>
</evidence>
<keyword evidence="2" id="KW-1185">Reference proteome</keyword>
<gene>
    <name evidence="1" type="ORF">VPNG_08879</name>
</gene>
<dbReference type="Proteomes" id="UP000285146">
    <property type="component" value="Unassembled WGS sequence"/>
</dbReference>
<name>A0A423VRJ7_9PEZI</name>
<protein>
    <submittedName>
        <fullName evidence="1">Uncharacterized protein</fullName>
    </submittedName>
</protein>
<evidence type="ECO:0000313" key="1">
    <source>
        <dbReference type="EMBL" id="ROV93670.1"/>
    </source>
</evidence>